<name>A0A3G8GUU7_9BURK</name>
<reference evidence="3" key="1">
    <citation type="submission" date="2018-11" db="EMBL/GenBank/DDBJ databases">
        <title>FDA dAtabase for Regulatory Grade micrObial Sequences (FDA-ARGOS): Supporting development and validation of Infectious Disease Dx tests.</title>
        <authorList>
            <person name="Goldberg B."/>
            <person name="Campos J."/>
            <person name="Tallon L."/>
            <person name="Sadzewicz L."/>
            <person name="Zhao X."/>
            <person name="Vavikolanu K."/>
            <person name="Mehta A."/>
            <person name="Aluvathingal J."/>
            <person name="Nadendla S."/>
            <person name="Geyer C."/>
            <person name="Nandy P."/>
            <person name="Yan Y."/>
            <person name="Sichtig H."/>
        </authorList>
    </citation>
    <scope>NUCLEOTIDE SEQUENCE [LARGE SCALE GENOMIC DNA]</scope>
    <source>
        <strain evidence="3">FDAARGOS_614</strain>
        <plasmid evidence="3">unnamed1</plasmid>
    </source>
</reference>
<dbReference type="OrthoDB" id="9155746at2"/>
<feature type="transmembrane region" description="Helical" evidence="1">
    <location>
        <begin position="29"/>
        <end position="51"/>
    </location>
</feature>
<proteinExistence type="predicted"/>
<dbReference type="AlphaFoldDB" id="A0A3G8GUU7"/>
<feature type="transmembrane region" description="Helical" evidence="1">
    <location>
        <begin position="7"/>
        <end position="23"/>
    </location>
</feature>
<dbReference type="EMBL" id="CP033968">
    <property type="protein sequence ID" value="AZG12036.1"/>
    <property type="molecule type" value="Genomic_DNA"/>
</dbReference>
<protein>
    <submittedName>
        <fullName evidence="2">Uncharacterized protein</fullName>
    </submittedName>
</protein>
<feature type="transmembrane region" description="Helical" evidence="1">
    <location>
        <begin position="58"/>
        <end position="80"/>
    </location>
</feature>
<accession>A0A3G8GUU7</accession>
<keyword evidence="1" id="KW-0472">Membrane</keyword>
<evidence type="ECO:0000313" key="2">
    <source>
        <dbReference type="EMBL" id="AZG12036.1"/>
    </source>
</evidence>
<dbReference type="Proteomes" id="UP000270411">
    <property type="component" value="Plasmid unnamed1"/>
</dbReference>
<geneLocation type="plasmid" evidence="2">
    <name>unnamed1</name>
</geneLocation>
<keyword evidence="1" id="KW-1133">Transmembrane helix</keyword>
<keyword evidence="1" id="KW-0812">Transmembrane</keyword>
<evidence type="ECO:0000256" key="1">
    <source>
        <dbReference type="SAM" id="Phobius"/>
    </source>
</evidence>
<sequence>MDRAYEIWKAYAMSVVAVVFAYLDKTDDWGWPPVLAVALPLLPLLAVDWFVSRWVSLGLFLPVGLPIGWFVGSLFCAYFASEQGSNREVKRQR</sequence>
<evidence type="ECO:0000313" key="3">
    <source>
        <dbReference type="Proteomes" id="UP000270411"/>
    </source>
</evidence>
<organism evidence="2 3">
    <name type="scientific">Cupriavidus pauculus</name>
    <dbReference type="NCBI Taxonomy" id="82633"/>
    <lineage>
        <taxon>Bacteria</taxon>
        <taxon>Pseudomonadati</taxon>
        <taxon>Pseudomonadota</taxon>
        <taxon>Betaproteobacteria</taxon>
        <taxon>Burkholderiales</taxon>
        <taxon>Burkholderiaceae</taxon>
        <taxon>Cupriavidus</taxon>
    </lineage>
</organism>
<gene>
    <name evidence="2" type="ORF">EHF44_00710</name>
</gene>
<keyword evidence="2" id="KW-0614">Plasmid</keyword>
<dbReference type="RefSeq" id="WP_017511140.1">
    <property type="nucleotide sequence ID" value="NZ_CP033968.1"/>
</dbReference>
<dbReference type="KEGG" id="cpau:EHF44_00710"/>